<dbReference type="Proteomes" id="UP001479436">
    <property type="component" value="Unassembled WGS sequence"/>
</dbReference>
<evidence type="ECO:0000313" key="3">
    <source>
        <dbReference type="Proteomes" id="UP001479436"/>
    </source>
</evidence>
<name>A0ABR2VZ18_9FUNG</name>
<organism evidence="2 3">
    <name type="scientific">Basidiobolus ranarum</name>
    <dbReference type="NCBI Taxonomy" id="34480"/>
    <lineage>
        <taxon>Eukaryota</taxon>
        <taxon>Fungi</taxon>
        <taxon>Fungi incertae sedis</taxon>
        <taxon>Zoopagomycota</taxon>
        <taxon>Entomophthoromycotina</taxon>
        <taxon>Basidiobolomycetes</taxon>
        <taxon>Basidiobolales</taxon>
        <taxon>Basidiobolaceae</taxon>
        <taxon>Basidiobolus</taxon>
    </lineage>
</organism>
<comment type="caution">
    <text evidence="2">The sequence shown here is derived from an EMBL/GenBank/DDBJ whole genome shotgun (WGS) entry which is preliminary data.</text>
</comment>
<gene>
    <name evidence="2" type="ORF">K7432_008182</name>
</gene>
<accession>A0ABR2VZ18</accession>
<feature type="chain" id="PRO_5045521754" evidence="1">
    <location>
        <begin position="29"/>
        <end position="228"/>
    </location>
</feature>
<sequence length="228" mass="24738">MHIFPVFNISVVLLLNVLSFVPIGNASAADGNFGASLMLSGDNEITAMDVIMIVPPKPINNPSALWTWVGIQQHKGSKILRSTLSYNTNCGSTGDKAAISPEYAEATLNCGGSHVLLANTTQEIYIQFRKVNTVWNLYVTNKETLETSTLSVDVLNTPQKRALLGVHAPVDMKTTGDLIFKNWVIQASLPDPNLCGNLQLSRNTICSSPQVYEGNLQCALTNCVMKLT</sequence>
<evidence type="ECO:0000313" key="2">
    <source>
        <dbReference type="EMBL" id="KAK9710851.1"/>
    </source>
</evidence>
<evidence type="ECO:0000256" key="1">
    <source>
        <dbReference type="SAM" id="SignalP"/>
    </source>
</evidence>
<keyword evidence="1" id="KW-0732">Signal</keyword>
<protein>
    <submittedName>
        <fullName evidence="2">Uncharacterized protein</fullName>
    </submittedName>
</protein>
<feature type="signal peptide" evidence="1">
    <location>
        <begin position="1"/>
        <end position="28"/>
    </location>
</feature>
<keyword evidence="3" id="KW-1185">Reference proteome</keyword>
<dbReference type="EMBL" id="JASJQH010007318">
    <property type="protein sequence ID" value="KAK9710851.1"/>
    <property type="molecule type" value="Genomic_DNA"/>
</dbReference>
<reference evidence="2 3" key="1">
    <citation type="submission" date="2023-04" db="EMBL/GenBank/DDBJ databases">
        <title>Genome of Basidiobolus ranarum AG-B5.</title>
        <authorList>
            <person name="Stajich J.E."/>
            <person name="Carter-House D."/>
            <person name="Gryganskyi A."/>
        </authorList>
    </citation>
    <scope>NUCLEOTIDE SEQUENCE [LARGE SCALE GENOMIC DNA]</scope>
    <source>
        <strain evidence="2 3">AG-B5</strain>
    </source>
</reference>
<proteinExistence type="predicted"/>